<dbReference type="Proteomes" id="UP000814176">
    <property type="component" value="Unassembled WGS sequence"/>
</dbReference>
<gene>
    <name evidence="2" type="ORF">C8Q71DRAFT_246141</name>
</gene>
<evidence type="ECO:0000256" key="1">
    <source>
        <dbReference type="SAM" id="MobiDB-lite"/>
    </source>
</evidence>
<protein>
    <submittedName>
        <fullName evidence="2">Uncharacterized protein</fullName>
    </submittedName>
</protein>
<sequence length="303" mass="33189">MIANANGCALTPFKDRMLPTSNVRDHSLDFLVFYTAQNDYPDGPKDDPTHGRQELRPWPASHKDCNPPGQLRHLLTHRGMVAVLLSVWQPLPFSGLSSRGSCNADMKGPLNAALHPPCTSVRSDSGRAGPRVRIRSICKAATRASPRKAGSKTGADYATRRSFCGRAHLPSLARSWRMGTVGSGEVPRFGAQCKGQCIRFRQRTLFPLIDIRLREHGSVVAEDCSSEVWQIAGGTMGCLVRPNQSDPLRKAVFAGCRTPPAWTGPSLCERGVHARARLLQIESGQRCGCVRLAWITEEIGIRT</sequence>
<comment type="caution">
    <text evidence="2">The sequence shown here is derived from an EMBL/GenBank/DDBJ whole genome shotgun (WGS) entry which is preliminary data.</text>
</comment>
<proteinExistence type="predicted"/>
<keyword evidence="3" id="KW-1185">Reference proteome</keyword>
<feature type="compositionally biased region" description="Basic and acidic residues" evidence="1">
    <location>
        <begin position="42"/>
        <end position="65"/>
    </location>
</feature>
<feature type="region of interest" description="Disordered" evidence="1">
    <location>
        <begin position="41"/>
        <end position="65"/>
    </location>
</feature>
<dbReference type="GeneID" id="71998007"/>
<accession>A0ABQ8K770</accession>
<name>A0ABQ8K770_9APHY</name>
<evidence type="ECO:0000313" key="3">
    <source>
        <dbReference type="Proteomes" id="UP000814176"/>
    </source>
</evidence>
<organism evidence="2 3">
    <name type="scientific">Rhodofomes roseus</name>
    <dbReference type="NCBI Taxonomy" id="34475"/>
    <lineage>
        <taxon>Eukaryota</taxon>
        <taxon>Fungi</taxon>
        <taxon>Dikarya</taxon>
        <taxon>Basidiomycota</taxon>
        <taxon>Agaricomycotina</taxon>
        <taxon>Agaricomycetes</taxon>
        <taxon>Polyporales</taxon>
        <taxon>Rhodofomes</taxon>
    </lineage>
</organism>
<dbReference type="RefSeq" id="XP_047775734.1">
    <property type="nucleotide sequence ID" value="XM_047917275.1"/>
</dbReference>
<dbReference type="EMBL" id="JADCUA010000020">
    <property type="protein sequence ID" value="KAH9832968.1"/>
    <property type="molecule type" value="Genomic_DNA"/>
</dbReference>
<evidence type="ECO:0000313" key="2">
    <source>
        <dbReference type="EMBL" id="KAH9832968.1"/>
    </source>
</evidence>
<reference evidence="2 3" key="1">
    <citation type="journal article" date="2021" name="Environ. Microbiol.">
        <title>Gene family expansions and transcriptome signatures uncover fungal adaptations to wood decay.</title>
        <authorList>
            <person name="Hage H."/>
            <person name="Miyauchi S."/>
            <person name="Viragh M."/>
            <person name="Drula E."/>
            <person name="Min B."/>
            <person name="Chaduli D."/>
            <person name="Navarro D."/>
            <person name="Favel A."/>
            <person name="Norest M."/>
            <person name="Lesage-Meessen L."/>
            <person name="Balint B."/>
            <person name="Merenyi Z."/>
            <person name="de Eugenio L."/>
            <person name="Morin E."/>
            <person name="Martinez A.T."/>
            <person name="Baldrian P."/>
            <person name="Stursova M."/>
            <person name="Martinez M.J."/>
            <person name="Novotny C."/>
            <person name="Magnuson J.K."/>
            <person name="Spatafora J.W."/>
            <person name="Maurice S."/>
            <person name="Pangilinan J."/>
            <person name="Andreopoulos W."/>
            <person name="LaButti K."/>
            <person name="Hundley H."/>
            <person name="Na H."/>
            <person name="Kuo A."/>
            <person name="Barry K."/>
            <person name="Lipzen A."/>
            <person name="Henrissat B."/>
            <person name="Riley R."/>
            <person name="Ahrendt S."/>
            <person name="Nagy L.G."/>
            <person name="Grigoriev I.V."/>
            <person name="Martin F."/>
            <person name="Rosso M.N."/>
        </authorList>
    </citation>
    <scope>NUCLEOTIDE SEQUENCE [LARGE SCALE GENOMIC DNA]</scope>
    <source>
        <strain evidence="2 3">CIRM-BRFM 1785</strain>
    </source>
</reference>